<proteinExistence type="predicted"/>
<sequence>MKFFAAATAFLATMAMTASAIPLISASYKFAATKDASLGFSKKDYNTTLGTAKTIYSSNNPDDVHQILLGFTLPDEAVQNAKYITKCTLTMPFFEVPHGQATIWAMRGEGIWDEATVTGAHQPSKVGVEKKFSVDSNEDFELDVTYMC</sequence>
<dbReference type="EMBL" id="JANBPW010004631">
    <property type="protein sequence ID" value="KAJ1934474.1"/>
    <property type="molecule type" value="Genomic_DNA"/>
</dbReference>
<accession>A0ACC1J234</accession>
<organism evidence="1 2">
    <name type="scientific">Linderina macrospora</name>
    <dbReference type="NCBI Taxonomy" id="4868"/>
    <lineage>
        <taxon>Eukaryota</taxon>
        <taxon>Fungi</taxon>
        <taxon>Fungi incertae sedis</taxon>
        <taxon>Zoopagomycota</taxon>
        <taxon>Kickxellomycotina</taxon>
        <taxon>Kickxellomycetes</taxon>
        <taxon>Kickxellales</taxon>
        <taxon>Kickxellaceae</taxon>
        <taxon>Linderina</taxon>
    </lineage>
</organism>
<dbReference type="Proteomes" id="UP001150603">
    <property type="component" value="Unassembled WGS sequence"/>
</dbReference>
<feature type="non-terminal residue" evidence="1">
    <location>
        <position position="148"/>
    </location>
</feature>
<name>A0ACC1J234_9FUNG</name>
<gene>
    <name evidence="1" type="ORF">FBU59_005685</name>
</gene>
<keyword evidence="2" id="KW-1185">Reference proteome</keyword>
<evidence type="ECO:0000313" key="2">
    <source>
        <dbReference type="Proteomes" id="UP001150603"/>
    </source>
</evidence>
<evidence type="ECO:0000313" key="1">
    <source>
        <dbReference type="EMBL" id="KAJ1934474.1"/>
    </source>
</evidence>
<reference evidence="1" key="1">
    <citation type="submission" date="2022-07" db="EMBL/GenBank/DDBJ databases">
        <title>Phylogenomic reconstructions and comparative analyses of Kickxellomycotina fungi.</title>
        <authorList>
            <person name="Reynolds N.K."/>
            <person name="Stajich J.E."/>
            <person name="Barry K."/>
            <person name="Grigoriev I.V."/>
            <person name="Crous P."/>
            <person name="Smith M.E."/>
        </authorList>
    </citation>
    <scope>NUCLEOTIDE SEQUENCE</scope>
    <source>
        <strain evidence="1">NRRL 5244</strain>
    </source>
</reference>
<comment type="caution">
    <text evidence="1">The sequence shown here is derived from an EMBL/GenBank/DDBJ whole genome shotgun (WGS) entry which is preliminary data.</text>
</comment>
<protein>
    <submittedName>
        <fullName evidence="1">Uncharacterized protein</fullName>
    </submittedName>
</protein>